<gene>
    <name evidence="9" type="ORF">ABE957_16940</name>
</gene>
<dbReference type="RefSeq" id="WP_349759845.1">
    <property type="nucleotide sequence ID" value="NZ_JBEGCI010000020.1"/>
</dbReference>
<evidence type="ECO:0000259" key="8">
    <source>
        <dbReference type="PROSITE" id="PS50893"/>
    </source>
</evidence>
<organism evidence="9 10">
    <name type="scientific">Halomonas pelophila</name>
    <dbReference type="NCBI Taxonomy" id="3151122"/>
    <lineage>
        <taxon>Bacteria</taxon>
        <taxon>Pseudomonadati</taxon>
        <taxon>Pseudomonadota</taxon>
        <taxon>Gammaproteobacteria</taxon>
        <taxon>Oceanospirillales</taxon>
        <taxon>Halomonadaceae</taxon>
        <taxon>Halomonas</taxon>
    </lineage>
</organism>
<evidence type="ECO:0000256" key="2">
    <source>
        <dbReference type="ARBA" id="ARBA00022475"/>
    </source>
</evidence>
<dbReference type="PROSITE" id="PS00211">
    <property type="entry name" value="ABC_TRANSPORTER_1"/>
    <property type="match status" value="1"/>
</dbReference>
<keyword evidence="10" id="KW-1185">Reference proteome</keyword>
<protein>
    <submittedName>
        <fullName evidence="9">ATP-binding cassette domain-containing protein</fullName>
    </submittedName>
</protein>
<evidence type="ECO:0000313" key="9">
    <source>
        <dbReference type="EMBL" id="MEQ6890362.1"/>
    </source>
</evidence>
<keyword evidence="7" id="KW-0472">Membrane</keyword>
<sequence length="229" mass="24940">MLECRDLIFHYDRFEPGETPDFSFSFRLAPGECLSVAGPSGAGKSTLLGLLAGFLEPASGSLTWHGQDLLARPPWERGITTVFQEHNLFDQLPVWLNVGLGLAPDMRLTREQRARVQAGLAEVGLAGLHDRLPAELSGGQRQRVALLRALLRASPILLLDEPFSGLDEVTRSGLWDLVRRQKAAGAAVLLVSHDRDDIEALADRCARLDSGRLDSGRLRVDASAQARGS</sequence>
<evidence type="ECO:0000256" key="6">
    <source>
        <dbReference type="ARBA" id="ARBA00022967"/>
    </source>
</evidence>
<evidence type="ECO:0000256" key="3">
    <source>
        <dbReference type="ARBA" id="ARBA00022519"/>
    </source>
</evidence>
<dbReference type="InterPro" id="IPR003593">
    <property type="entry name" value="AAA+_ATPase"/>
</dbReference>
<proteinExistence type="predicted"/>
<accession>A0ABV1N9D2</accession>
<evidence type="ECO:0000256" key="5">
    <source>
        <dbReference type="ARBA" id="ARBA00022840"/>
    </source>
</evidence>
<dbReference type="SUPFAM" id="SSF52540">
    <property type="entry name" value="P-loop containing nucleoside triphosphate hydrolases"/>
    <property type="match status" value="1"/>
</dbReference>
<dbReference type="InterPro" id="IPR017871">
    <property type="entry name" value="ABC_transporter-like_CS"/>
</dbReference>
<reference evidence="9 10" key="1">
    <citation type="submission" date="2024-05" db="EMBL/GenBank/DDBJ databases">
        <title>Halomonas sp. CS7 16S ribosomal RNA gene Genome sequencing and assembly.</title>
        <authorList>
            <person name="Yook S."/>
        </authorList>
    </citation>
    <scope>NUCLEOTIDE SEQUENCE [LARGE SCALE GENOMIC DNA]</scope>
    <source>
        <strain evidence="9 10">CS7</strain>
    </source>
</reference>
<keyword evidence="4" id="KW-0547">Nucleotide-binding</keyword>
<dbReference type="Proteomes" id="UP001472978">
    <property type="component" value="Unassembled WGS sequence"/>
</dbReference>
<dbReference type="InterPro" id="IPR050093">
    <property type="entry name" value="ABC_SmlMolc_Importer"/>
</dbReference>
<keyword evidence="6" id="KW-1278">Translocase</keyword>
<dbReference type="EMBL" id="JBEGCI010000020">
    <property type="protein sequence ID" value="MEQ6890362.1"/>
    <property type="molecule type" value="Genomic_DNA"/>
</dbReference>
<evidence type="ECO:0000313" key="10">
    <source>
        <dbReference type="Proteomes" id="UP001472978"/>
    </source>
</evidence>
<keyword evidence="1" id="KW-0813">Transport</keyword>
<dbReference type="PANTHER" id="PTHR42781:SF1">
    <property type="entry name" value="THIAMINE IMPORT ATP-BINDING PROTEIN THIQ"/>
    <property type="match status" value="1"/>
</dbReference>
<evidence type="ECO:0000256" key="7">
    <source>
        <dbReference type="ARBA" id="ARBA00023136"/>
    </source>
</evidence>
<dbReference type="Pfam" id="PF00005">
    <property type="entry name" value="ABC_tran"/>
    <property type="match status" value="1"/>
</dbReference>
<keyword evidence="2" id="KW-1003">Cell membrane</keyword>
<dbReference type="Gene3D" id="3.40.50.300">
    <property type="entry name" value="P-loop containing nucleotide triphosphate hydrolases"/>
    <property type="match status" value="1"/>
</dbReference>
<dbReference type="InterPro" id="IPR027417">
    <property type="entry name" value="P-loop_NTPase"/>
</dbReference>
<dbReference type="PROSITE" id="PS50893">
    <property type="entry name" value="ABC_TRANSPORTER_2"/>
    <property type="match status" value="1"/>
</dbReference>
<evidence type="ECO:0000256" key="4">
    <source>
        <dbReference type="ARBA" id="ARBA00022741"/>
    </source>
</evidence>
<evidence type="ECO:0000256" key="1">
    <source>
        <dbReference type="ARBA" id="ARBA00022448"/>
    </source>
</evidence>
<name>A0ABV1N9D2_9GAMM</name>
<dbReference type="InterPro" id="IPR003439">
    <property type="entry name" value="ABC_transporter-like_ATP-bd"/>
</dbReference>
<dbReference type="GO" id="GO:0005524">
    <property type="term" value="F:ATP binding"/>
    <property type="evidence" value="ECO:0007669"/>
    <property type="project" value="UniProtKB-KW"/>
</dbReference>
<keyword evidence="3" id="KW-0997">Cell inner membrane</keyword>
<feature type="domain" description="ABC transporter" evidence="8">
    <location>
        <begin position="2"/>
        <end position="228"/>
    </location>
</feature>
<dbReference type="PANTHER" id="PTHR42781">
    <property type="entry name" value="SPERMIDINE/PUTRESCINE IMPORT ATP-BINDING PROTEIN POTA"/>
    <property type="match status" value="1"/>
</dbReference>
<comment type="caution">
    <text evidence="9">The sequence shown here is derived from an EMBL/GenBank/DDBJ whole genome shotgun (WGS) entry which is preliminary data.</text>
</comment>
<keyword evidence="5 9" id="KW-0067">ATP-binding</keyword>
<dbReference type="SMART" id="SM00382">
    <property type="entry name" value="AAA"/>
    <property type="match status" value="1"/>
</dbReference>